<dbReference type="PROSITE" id="PS50925">
    <property type="entry name" value="BLUF"/>
    <property type="match status" value="1"/>
</dbReference>
<dbReference type="RefSeq" id="WP_123085817.1">
    <property type="nucleotide sequence ID" value="NZ_RJAI01000106.1"/>
</dbReference>
<dbReference type="GO" id="GO:0071949">
    <property type="term" value="F:FAD binding"/>
    <property type="evidence" value="ECO:0007669"/>
    <property type="project" value="InterPro"/>
</dbReference>
<name>A0A3M8SAJ1_PSEPU</name>
<dbReference type="AlphaFoldDB" id="A0A3M8SAJ1"/>
<evidence type="ECO:0000313" key="2">
    <source>
        <dbReference type="EMBL" id="RNF77605.1"/>
    </source>
</evidence>
<comment type="caution">
    <text evidence="2">The sequence shown here is derived from an EMBL/GenBank/DDBJ whole genome shotgun (WGS) entry which is preliminary data.</text>
</comment>
<gene>
    <name evidence="2" type="ORF">EFK07_30085</name>
</gene>
<organism evidence="2 3">
    <name type="scientific">Pseudomonas putida</name>
    <name type="common">Arthrobacter siderocapsulatus</name>
    <dbReference type="NCBI Taxonomy" id="303"/>
    <lineage>
        <taxon>Bacteria</taxon>
        <taxon>Pseudomonadati</taxon>
        <taxon>Pseudomonadota</taxon>
        <taxon>Gammaproteobacteria</taxon>
        <taxon>Pseudomonadales</taxon>
        <taxon>Pseudomonadaceae</taxon>
        <taxon>Pseudomonas</taxon>
    </lineage>
</organism>
<dbReference type="Proteomes" id="UP000278162">
    <property type="component" value="Unassembled WGS sequence"/>
</dbReference>
<proteinExistence type="predicted"/>
<dbReference type="InterPro" id="IPR036046">
    <property type="entry name" value="Acylphosphatase-like_dom_sf"/>
</dbReference>
<dbReference type="SUPFAM" id="SSF54975">
    <property type="entry name" value="Acylphosphatase/BLUF domain-like"/>
    <property type="match status" value="1"/>
</dbReference>
<sequence>MPTPIYRVVYVSAASELFSKSALLELLSKAREKNNRLGVTGLLLYKDGDFIQLLEGERTVVQALYQTIVKDPRHRGATMLLDGEADERMFSDWSMGFRDLSDPAVQATPGFSQFMNSRLVAERFADDPTGCLGLLALFKPKF</sequence>
<dbReference type="SMART" id="SM01034">
    <property type="entry name" value="BLUF"/>
    <property type="match status" value="1"/>
</dbReference>
<dbReference type="EMBL" id="RJAI01000106">
    <property type="protein sequence ID" value="RNF77605.1"/>
    <property type="molecule type" value="Genomic_DNA"/>
</dbReference>
<protein>
    <submittedName>
        <fullName evidence="2">BLUF domain-containing protein</fullName>
    </submittedName>
</protein>
<evidence type="ECO:0000313" key="3">
    <source>
        <dbReference type="Proteomes" id="UP000278162"/>
    </source>
</evidence>
<evidence type="ECO:0000259" key="1">
    <source>
        <dbReference type="PROSITE" id="PS50925"/>
    </source>
</evidence>
<dbReference type="Gene3D" id="3.30.70.100">
    <property type="match status" value="1"/>
</dbReference>
<reference evidence="2 3" key="1">
    <citation type="submission" date="2018-10" db="EMBL/GenBank/DDBJ databases">
        <title>An outbreak of IMP-63 producing strain in France.</title>
        <authorList>
            <person name="Bour M."/>
            <person name="Liapis E."/>
            <person name="Plesiat P."/>
        </authorList>
    </citation>
    <scope>NUCLEOTIDE SEQUENCE [LARGE SCALE GENOMIC DNA]</scope>
    <source>
        <strain evidence="2 3">12917</strain>
    </source>
</reference>
<accession>A0A3M8SAJ1</accession>
<dbReference type="GO" id="GO:0009882">
    <property type="term" value="F:blue light photoreceptor activity"/>
    <property type="evidence" value="ECO:0007669"/>
    <property type="project" value="InterPro"/>
</dbReference>
<dbReference type="Pfam" id="PF04940">
    <property type="entry name" value="BLUF"/>
    <property type="match status" value="1"/>
</dbReference>
<dbReference type="InterPro" id="IPR007024">
    <property type="entry name" value="BLUF_domain"/>
</dbReference>
<feature type="domain" description="BLUF" evidence="1">
    <location>
        <begin position="5"/>
        <end position="96"/>
    </location>
</feature>